<sequence>MSVNSVGGQSSTPVNATASATTVKWFPDSGVTHHVPNDQTHVSTGQQYSGQDDAGLNLHSVELNEPMIETGVHESSSLVAEVDGYAETPTNDTYRDPPASVFEDDAGLNPYSAELNEPIVETDVDESSGQVAGFDNAELRNTSVDGEATGNPEVDSEELGNSIFESSGSSVQSLPSVSQGVEVINTCDQFALLDVAEMPGTIEVLMPTEVPARNTHSMTTRSKHFKVLIGKLQL</sequence>
<proteinExistence type="predicted"/>
<reference evidence="2 3" key="1">
    <citation type="journal article" date="2024" name="G3 (Bethesda)">
        <title>Genome assembly of Hibiscus sabdariffa L. provides insights into metabolisms of medicinal natural products.</title>
        <authorList>
            <person name="Kim T."/>
        </authorList>
    </citation>
    <scope>NUCLEOTIDE SEQUENCE [LARGE SCALE GENOMIC DNA]</scope>
    <source>
        <strain evidence="2">TK-2024</strain>
        <tissue evidence="2">Old leaves</tissue>
    </source>
</reference>
<keyword evidence="3" id="KW-1185">Reference proteome</keyword>
<dbReference type="EMBL" id="JBBPBM010000013">
    <property type="protein sequence ID" value="KAK8561934.1"/>
    <property type="molecule type" value="Genomic_DNA"/>
</dbReference>
<gene>
    <name evidence="2" type="ORF">V6N12_048989</name>
</gene>
<evidence type="ECO:0000256" key="1">
    <source>
        <dbReference type="SAM" id="MobiDB-lite"/>
    </source>
</evidence>
<feature type="region of interest" description="Disordered" evidence="1">
    <location>
        <begin position="29"/>
        <end position="53"/>
    </location>
</feature>
<organism evidence="2 3">
    <name type="scientific">Hibiscus sabdariffa</name>
    <name type="common">roselle</name>
    <dbReference type="NCBI Taxonomy" id="183260"/>
    <lineage>
        <taxon>Eukaryota</taxon>
        <taxon>Viridiplantae</taxon>
        <taxon>Streptophyta</taxon>
        <taxon>Embryophyta</taxon>
        <taxon>Tracheophyta</taxon>
        <taxon>Spermatophyta</taxon>
        <taxon>Magnoliopsida</taxon>
        <taxon>eudicotyledons</taxon>
        <taxon>Gunneridae</taxon>
        <taxon>Pentapetalae</taxon>
        <taxon>rosids</taxon>
        <taxon>malvids</taxon>
        <taxon>Malvales</taxon>
        <taxon>Malvaceae</taxon>
        <taxon>Malvoideae</taxon>
        <taxon>Hibiscus</taxon>
    </lineage>
</organism>
<feature type="compositionally biased region" description="Polar residues" evidence="1">
    <location>
        <begin position="37"/>
        <end position="50"/>
    </location>
</feature>
<protein>
    <submittedName>
        <fullName evidence="2">Uncharacterized protein</fullName>
    </submittedName>
</protein>
<evidence type="ECO:0000313" key="2">
    <source>
        <dbReference type="EMBL" id="KAK8561934.1"/>
    </source>
</evidence>
<accession>A0ABR2EKL1</accession>
<comment type="caution">
    <text evidence="2">The sequence shown here is derived from an EMBL/GenBank/DDBJ whole genome shotgun (WGS) entry which is preliminary data.</text>
</comment>
<dbReference type="Proteomes" id="UP001472677">
    <property type="component" value="Unassembled WGS sequence"/>
</dbReference>
<name>A0ABR2EKL1_9ROSI</name>
<evidence type="ECO:0000313" key="3">
    <source>
        <dbReference type="Proteomes" id="UP001472677"/>
    </source>
</evidence>
<feature type="region of interest" description="Disordered" evidence="1">
    <location>
        <begin position="142"/>
        <end position="171"/>
    </location>
</feature>